<evidence type="ECO:0000313" key="3">
    <source>
        <dbReference type="EMBL" id="MXU92608.1"/>
    </source>
</evidence>
<keyword evidence="1" id="KW-0812">Transmembrane</keyword>
<reference evidence="3" key="1">
    <citation type="submission" date="2019-12" db="EMBL/GenBank/DDBJ databases">
        <title>An insight into the sialome of adult female Ixodes ricinus ticks feeding for 6 days.</title>
        <authorList>
            <person name="Perner J."/>
            <person name="Ribeiro J.M.C."/>
        </authorList>
    </citation>
    <scope>NUCLEOTIDE SEQUENCE</scope>
    <source>
        <strain evidence="3">Semi-engorged</strain>
        <tissue evidence="3">Salivary glands</tissue>
    </source>
</reference>
<sequence>MPKKQSSSSSALIFWSLMLLSISSSSSRDMFTFMSIVVPFFLPLLMVPVMVTYRSPLPDLSEDRSLVLDNSPSVLPLSVVWDRSVVHWSGSHSSGTWSSWNSTEALRCGLKGQTAAALSCSGVLSGVPATLGDLA</sequence>
<keyword evidence="1" id="KW-0472">Membrane</keyword>
<name>A0A6B0UTJ7_IXORI</name>
<proteinExistence type="predicted"/>
<dbReference type="EMBL" id="GIFC01010525">
    <property type="protein sequence ID" value="MXU92608.1"/>
    <property type="molecule type" value="Transcribed_RNA"/>
</dbReference>
<evidence type="ECO:0000256" key="1">
    <source>
        <dbReference type="SAM" id="Phobius"/>
    </source>
</evidence>
<organism evidence="3">
    <name type="scientific">Ixodes ricinus</name>
    <name type="common">Common tick</name>
    <name type="synonym">Acarus ricinus</name>
    <dbReference type="NCBI Taxonomy" id="34613"/>
    <lineage>
        <taxon>Eukaryota</taxon>
        <taxon>Metazoa</taxon>
        <taxon>Ecdysozoa</taxon>
        <taxon>Arthropoda</taxon>
        <taxon>Chelicerata</taxon>
        <taxon>Arachnida</taxon>
        <taxon>Acari</taxon>
        <taxon>Parasitiformes</taxon>
        <taxon>Ixodida</taxon>
        <taxon>Ixodoidea</taxon>
        <taxon>Ixodidae</taxon>
        <taxon>Ixodinae</taxon>
        <taxon>Ixodes</taxon>
    </lineage>
</organism>
<feature type="chain" id="PRO_5025679752" evidence="2">
    <location>
        <begin position="28"/>
        <end position="135"/>
    </location>
</feature>
<keyword evidence="2" id="KW-0732">Signal</keyword>
<feature type="transmembrane region" description="Helical" evidence="1">
    <location>
        <begin position="35"/>
        <end position="53"/>
    </location>
</feature>
<dbReference type="AlphaFoldDB" id="A0A6B0UTJ7"/>
<protein>
    <submittedName>
        <fullName evidence="3">Putative transposase</fullName>
    </submittedName>
</protein>
<feature type="signal peptide" evidence="2">
    <location>
        <begin position="1"/>
        <end position="27"/>
    </location>
</feature>
<accession>A0A6B0UTJ7</accession>
<keyword evidence="1" id="KW-1133">Transmembrane helix</keyword>
<evidence type="ECO:0000256" key="2">
    <source>
        <dbReference type="SAM" id="SignalP"/>
    </source>
</evidence>